<gene>
    <name evidence="3" type="ordered locus">Solca_2425</name>
</gene>
<proteinExistence type="predicted"/>
<dbReference type="GO" id="GO:0005737">
    <property type="term" value="C:cytoplasm"/>
    <property type="evidence" value="ECO:0007669"/>
    <property type="project" value="TreeGrafter"/>
</dbReference>
<dbReference type="GO" id="GO:0051082">
    <property type="term" value="F:unfolded protein binding"/>
    <property type="evidence" value="ECO:0007669"/>
    <property type="project" value="InterPro"/>
</dbReference>
<keyword evidence="4" id="KW-1185">Reference proteome</keyword>
<dbReference type="OrthoDB" id="9779889at2"/>
<dbReference type="KEGG" id="scn:Solca_2425"/>
<dbReference type="SUPFAM" id="SSF49493">
    <property type="entry name" value="HSP40/DnaJ peptide-binding domain"/>
    <property type="match status" value="2"/>
</dbReference>
<dbReference type="eggNOG" id="COG0484">
    <property type="taxonomic scope" value="Bacteria"/>
</dbReference>
<dbReference type="EMBL" id="CP003349">
    <property type="protein sequence ID" value="AFD07466.1"/>
    <property type="molecule type" value="Genomic_DNA"/>
</dbReference>
<organism evidence="3 4">
    <name type="scientific">Solitalea canadensis (strain ATCC 29591 / DSM 3403 / JCM 21819 / LMG 8368 / NBRC 15130 / NCIMB 12057 / USAM 9D)</name>
    <name type="common">Flexibacter canadensis</name>
    <dbReference type="NCBI Taxonomy" id="929556"/>
    <lineage>
        <taxon>Bacteria</taxon>
        <taxon>Pseudomonadati</taxon>
        <taxon>Bacteroidota</taxon>
        <taxon>Sphingobacteriia</taxon>
        <taxon>Sphingobacteriales</taxon>
        <taxon>Sphingobacteriaceae</taxon>
        <taxon>Solitalea</taxon>
    </lineage>
</organism>
<evidence type="ECO:0000313" key="4">
    <source>
        <dbReference type="Proteomes" id="UP000007590"/>
    </source>
</evidence>
<protein>
    <submittedName>
        <fullName evidence="3">DnaJ-class molecular chaperone with C-terminal Zn finger domain</fullName>
    </submittedName>
</protein>
<reference evidence="3" key="1">
    <citation type="submission" date="2012-02" db="EMBL/GenBank/DDBJ databases">
        <title>The complete genome of Solitalea canadensis DSM 3403.</title>
        <authorList>
            <consortium name="US DOE Joint Genome Institute (JGI-PGF)"/>
            <person name="Lucas S."/>
            <person name="Copeland A."/>
            <person name="Lapidus A."/>
            <person name="Glavina del Rio T."/>
            <person name="Dalin E."/>
            <person name="Tice H."/>
            <person name="Bruce D."/>
            <person name="Goodwin L."/>
            <person name="Pitluck S."/>
            <person name="Peters L."/>
            <person name="Ovchinnikova G."/>
            <person name="Lu M."/>
            <person name="Kyrpides N."/>
            <person name="Mavromatis K."/>
            <person name="Ivanova N."/>
            <person name="Brettin T."/>
            <person name="Detter J.C."/>
            <person name="Han C."/>
            <person name="Larimer F."/>
            <person name="Land M."/>
            <person name="Hauser L."/>
            <person name="Markowitz V."/>
            <person name="Cheng J.-F."/>
            <person name="Hugenholtz P."/>
            <person name="Woyke T."/>
            <person name="Wu D."/>
            <person name="Spring S."/>
            <person name="Schroeder M."/>
            <person name="Kopitz M."/>
            <person name="Brambilla E."/>
            <person name="Klenk H.-P."/>
            <person name="Eisen J.A."/>
        </authorList>
    </citation>
    <scope>NUCLEOTIDE SEQUENCE</scope>
    <source>
        <strain evidence="3">DSM 3403</strain>
    </source>
</reference>
<keyword evidence="1" id="KW-0143">Chaperone</keyword>
<dbReference type="CDD" id="cd06257">
    <property type="entry name" value="DnaJ"/>
    <property type="match status" value="1"/>
</dbReference>
<evidence type="ECO:0000313" key="3">
    <source>
        <dbReference type="EMBL" id="AFD07466.1"/>
    </source>
</evidence>
<evidence type="ECO:0000256" key="1">
    <source>
        <dbReference type="ARBA" id="ARBA00023186"/>
    </source>
</evidence>
<dbReference type="CDD" id="cd10747">
    <property type="entry name" value="DnaJ_C"/>
    <property type="match status" value="1"/>
</dbReference>
<dbReference type="InterPro" id="IPR001623">
    <property type="entry name" value="DnaJ_domain"/>
</dbReference>
<dbReference type="PRINTS" id="PR00625">
    <property type="entry name" value="JDOMAIN"/>
</dbReference>
<sequence length="321" mass="36311">MDYKDYYKILGVDKSATEAEIKKAYRKLAIKYHPDKNQGDKASEEKFKEVSEAYEVLGDKEKRTKYDQFGENWKYYEQQQAQGKAQGGFDWSKWQAQNQGGAYSYQGNMNDFFGESGQEGHFSDFFENLFGGRFTGSRQQRTRARKGQDLQAEMEVSLEDAYNGCAKQIELSGTKLNLKLKPGLYDGQVIRLKGKGAPGLNGGEPGHLLITLHITPHPKFELKGRDIYTDIDIDLYTAVLGGKATVKTLGNNVNITIAEHTDSGKVFRLKGMGMPDYDHPETKGDLYVKTIIRLPKHFSVKEKELFHQLSTLKSENHAKTV</sequence>
<dbReference type="PROSITE" id="PS50076">
    <property type="entry name" value="DNAJ_2"/>
    <property type="match status" value="1"/>
</dbReference>
<dbReference type="Pfam" id="PF00226">
    <property type="entry name" value="DnaJ"/>
    <property type="match status" value="1"/>
</dbReference>
<dbReference type="Pfam" id="PF01556">
    <property type="entry name" value="DnaJ_C"/>
    <property type="match status" value="1"/>
</dbReference>
<dbReference type="InterPro" id="IPR036869">
    <property type="entry name" value="J_dom_sf"/>
</dbReference>
<dbReference type="InterPro" id="IPR018253">
    <property type="entry name" value="DnaJ_domain_CS"/>
</dbReference>
<dbReference type="InterPro" id="IPR002939">
    <property type="entry name" value="DnaJ_C"/>
</dbReference>
<dbReference type="FunFam" id="2.60.260.20:FF:000013">
    <property type="entry name" value="DnaJ subfamily B member 11"/>
    <property type="match status" value="1"/>
</dbReference>
<dbReference type="InterPro" id="IPR008971">
    <property type="entry name" value="HSP40/DnaJ_pept-bd"/>
</dbReference>
<dbReference type="PROSITE" id="PS00636">
    <property type="entry name" value="DNAJ_1"/>
    <property type="match status" value="1"/>
</dbReference>
<feature type="domain" description="J" evidence="2">
    <location>
        <begin position="5"/>
        <end position="70"/>
    </location>
</feature>
<dbReference type="HOGENOM" id="CLU_017633_0_0_10"/>
<dbReference type="RefSeq" id="WP_014680693.1">
    <property type="nucleotide sequence ID" value="NC_017770.1"/>
</dbReference>
<dbReference type="SMART" id="SM00271">
    <property type="entry name" value="DnaJ"/>
    <property type="match status" value="1"/>
</dbReference>
<dbReference type="Gene3D" id="2.60.260.20">
    <property type="entry name" value="Urease metallochaperone UreE, N-terminal domain"/>
    <property type="match status" value="2"/>
</dbReference>
<name>H8KRE1_SOLCM</name>
<dbReference type="AlphaFoldDB" id="H8KRE1"/>
<dbReference type="Proteomes" id="UP000007590">
    <property type="component" value="Chromosome"/>
</dbReference>
<dbReference type="PANTHER" id="PTHR43096:SF48">
    <property type="entry name" value="CHAPERONE PROTEIN DNAJ"/>
    <property type="match status" value="1"/>
</dbReference>
<dbReference type="STRING" id="929556.Solca_2425"/>
<accession>H8KRE1</accession>
<dbReference type="Gene3D" id="1.10.287.110">
    <property type="entry name" value="DnaJ domain"/>
    <property type="match status" value="1"/>
</dbReference>
<dbReference type="SUPFAM" id="SSF46565">
    <property type="entry name" value="Chaperone J-domain"/>
    <property type="match status" value="1"/>
</dbReference>
<evidence type="ECO:0000259" key="2">
    <source>
        <dbReference type="PROSITE" id="PS50076"/>
    </source>
</evidence>
<dbReference type="PANTHER" id="PTHR43096">
    <property type="entry name" value="DNAJ HOMOLOG 1, MITOCHONDRIAL-RELATED"/>
    <property type="match status" value="1"/>
</dbReference>
<dbReference type="GO" id="GO:0042026">
    <property type="term" value="P:protein refolding"/>
    <property type="evidence" value="ECO:0007669"/>
    <property type="project" value="TreeGrafter"/>
</dbReference>